<evidence type="ECO:0000256" key="1">
    <source>
        <dbReference type="ARBA" id="ARBA00009943"/>
    </source>
</evidence>
<comment type="caution">
    <text evidence="8">The sequence shown here is derived from an EMBL/GenBank/DDBJ whole genome shotgun (WGS) entry which is preliminary data.</text>
</comment>
<keyword evidence="4" id="KW-0573">Peptidoglycan synthesis</keyword>
<dbReference type="PANTHER" id="PTHR36174">
    <property type="entry name" value="LIPID II:GLYCINE GLYCYLTRANSFERASE"/>
    <property type="match status" value="1"/>
</dbReference>
<feature type="domain" description="BioF2-like acetyltransferase" evidence="7">
    <location>
        <begin position="159"/>
        <end position="286"/>
    </location>
</feature>
<evidence type="ECO:0000313" key="9">
    <source>
        <dbReference type="Proteomes" id="UP000178065"/>
    </source>
</evidence>
<dbReference type="Proteomes" id="UP000178065">
    <property type="component" value="Unassembled WGS sequence"/>
</dbReference>
<evidence type="ECO:0000256" key="5">
    <source>
        <dbReference type="ARBA" id="ARBA00023315"/>
    </source>
</evidence>
<sequence length="346" mass="39034">MLQVFEAESPKAKEAAARFQGLDVYYRPEYLKLSELAGEGKGRFAFYEGAKGRVLYPFLFREAPFSAGGKRYGDIVSPYGYGGPFYEPRSSQLAKEFARAFHAYCLKNGIVAEFIRFFHPVLANHKLFIPADALVPRGSMVVWELDKPEETLKEELSPKVKRNLKTAERAGVTILFDENLERLQDFIRLYGDTMKRRVAEQRYLFNQDYFAFLKTALKPFAFLAFAEKDERIIASSLFLASGPFLAYHLSGSDFEFRSSCANELLLFKAALWGKARGFRFLNLGGGVGGAQDSLFRFKASFASTTRPAFQGKVVHDAEAYAAIVRAWKEASGKTEAETSFFPVYRA</sequence>
<keyword evidence="5" id="KW-0012">Acyltransferase</keyword>
<dbReference type="SUPFAM" id="SSF55729">
    <property type="entry name" value="Acyl-CoA N-acyltransferases (Nat)"/>
    <property type="match status" value="1"/>
</dbReference>
<dbReference type="GO" id="GO:0008360">
    <property type="term" value="P:regulation of cell shape"/>
    <property type="evidence" value="ECO:0007669"/>
    <property type="project" value="UniProtKB-KW"/>
</dbReference>
<organism evidence="8 9">
    <name type="scientific">Candidatus Wildermuthbacteria bacterium RIFCSPHIGHO2_01_FULL_49_22b</name>
    <dbReference type="NCBI Taxonomy" id="1802448"/>
    <lineage>
        <taxon>Bacteria</taxon>
        <taxon>Candidatus Wildermuthiibacteriota</taxon>
    </lineage>
</organism>
<gene>
    <name evidence="8" type="ORF">A2672_03205</name>
</gene>
<keyword evidence="3" id="KW-0133">Cell shape</keyword>
<protein>
    <recommendedName>
        <fullName evidence="7">BioF2-like acetyltransferase domain-containing protein</fullName>
    </recommendedName>
</protein>
<keyword evidence="6" id="KW-0961">Cell wall biogenesis/degradation</keyword>
<comment type="similarity">
    <text evidence="1">Belongs to the FemABX family.</text>
</comment>
<dbReference type="Gene3D" id="3.40.630.30">
    <property type="match status" value="1"/>
</dbReference>
<dbReference type="PROSITE" id="PS51191">
    <property type="entry name" value="FEMABX"/>
    <property type="match status" value="1"/>
</dbReference>
<evidence type="ECO:0000256" key="6">
    <source>
        <dbReference type="ARBA" id="ARBA00023316"/>
    </source>
</evidence>
<reference evidence="8 9" key="1">
    <citation type="journal article" date="2016" name="Nat. Commun.">
        <title>Thousands of microbial genomes shed light on interconnected biogeochemical processes in an aquifer system.</title>
        <authorList>
            <person name="Anantharaman K."/>
            <person name="Brown C.T."/>
            <person name="Hug L.A."/>
            <person name="Sharon I."/>
            <person name="Castelle C.J."/>
            <person name="Probst A.J."/>
            <person name="Thomas B.C."/>
            <person name="Singh A."/>
            <person name="Wilkins M.J."/>
            <person name="Karaoz U."/>
            <person name="Brodie E.L."/>
            <person name="Williams K.H."/>
            <person name="Hubbard S.S."/>
            <person name="Banfield J.F."/>
        </authorList>
    </citation>
    <scope>NUCLEOTIDE SEQUENCE [LARGE SCALE GENOMIC DNA]</scope>
</reference>
<dbReference type="InterPro" id="IPR038740">
    <property type="entry name" value="BioF2-like_GNAT_dom"/>
</dbReference>
<dbReference type="GO" id="GO:0071555">
    <property type="term" value="P:cell wall organization"/>
    <property type="evidence" value="ECO:0007669"/>
    <property type="project" value="UniProtKB-KW"/>
</dbReference>
<evidence type="ECO:0000256" key="2">
    <source>
        <dbReference type="ARBA" id="ARBA00022679"/>
    </source>
</evidence>
<keyword evidence="2" id="KW-0808">Transferase</keyword>
<evidence type="ECO:0000256" key="4">
    <source>
        <dbReference type="ARBA" id="ARBA00022984"/>
    </source>
</evidence>
<dbReference type="GO" id="GO:0016755">
    <property type="term" value="F:aminoacyltransferase activity"/>
    <property type="evidence" value="ECO:0007669"/>
    <property type="project" value="InterPro"/>
</dbReference>
<proteinExistence type="inferred from homology"/>
<evidence type="ECO:0000259" key="7">
    <source>
        <dbReference type="Pfam" id="PF13480"/>
    </source>
</evidence>
<dbReference type="STRING" id="1802448.A2672_03205"/>
<dbReference type="EMBL" id="MHTT01000020">
    <property type="protein sequence ID" value="OHA65115.1"/>
    <property type="molecule type" value="Genomic_DNA"/>
</dbReference>
<accession>A0A1G2QWX6</accession>
<dbReference type="InterPro" id="IPR016181">
    <property type="entry name" value="Acyl_CoA_acyltransferase"/>
</dbReference>
<evidence type="ECO:0000256" key="3">
    <source>
        <dbReference type="ARBA" id="ARBA00022960"/>
    </source>
</evidence>
<dbReference type="AlphaFoldDB" id="A0A1G2QWX6"/>
<dbReference type="GO" id="GO:0009252">
    <property type="term" value="P:peptidoglycan biosynthetic process"/>
    <property type="evidence" value="ECO:0007669"/>
    <property type="project" value="UniProtKB-KW"/>
</dbReference>
<dbReference type="PANTHER" id="PTHR36174:SF1">
    <property type="entry name" value="LIPID II:GLYCINE GLYCYLTRANSFERASE"/>
    <property type="match status" value="1"/>
</dbReference>
<name>A0A1G2QWX6_9BACT</name>
<dbReference type="InterPro" id="IPR003447">
    <property type="entry name" value="FEMABX"/>
</dbReference>
<dbReference type="Pfam" id="PF13480">
    <property type="entry name" value="Acetyltransf_6"/>
    <property type="match status" value="1"/>
</dbReference>
<dbReference type="InterPro" id="IPR050644">
    <property type="entry name" value="PG_Glycine_Bridge_Synth"/>
</dbReference>
<evidence type="ECO:0000313" key="8">
    <source>
        <dbReference type="EMBL" id="OHA65115.1"/>
    </source>
</evidence>